<evidence type="ECO:0000256" key="1">
    <source>
        <dbReference type="SAM" id="Phobius"/>
    </source>
</evidence>
<protein>
    <submittedName>
        <fullName evidence="2">Uncharacterized protein</fullName>
    </submittedName>
</protein>
<proteinExistence type="predicted"/>
<dbReference type="EMBL" id="NTKD01000061">
    <property type="protein sequence ID" value="PDH36760.1"/>
    <property type="molecule type" value="Genomic_DNA"/>
</dbReference>
<keyword evidence="1" id="KW-0812">Transmembrane</keyword>
<keyword evidence="1" id="KW-0472">Membrane</keyword>
<name>A0A2A5WJS3_9GAMM</name>
<gene>
    <name evidence="2" type="ORF">CNE99_09210</name>
</gene>
<evidence type="ECO:0000313" key="3">
    <source>
        <dbReference type="Proteomes" id="UP000219327"/>
    </source>
</evidence>
<dbReference type="AlphaFoldDB" id="A0A2A5WJS3"/>
<accession>A0A2A5WJS3</accession>
<organism evidence="2 3">
    <name type="scientific">OM182 bacterium MED-G24</name>
    <dbReference type="NCBI Taxonomy" id="1986255"/>
    <lineage>
        <taxon>Bacteria</taxon>
        <taxon>Pseudomonadati</taxon>
        <taxon>Pseudomonadota</taxon>
        <taxon>Gammaproteobacteria</taxon>
        <taxon>OMG group</taxon>
        <taxon>OM182 clade</taxon>
    </lineage>
</organism>
<comment type="caution">
    <text evidence="2">The sequence shown here is derived from an EMBL/GenBank/DDBJ whole genome shotgun (WGS) entry which is preliminary data.</text>
</comment>
<dbReference type="Proteomes" id="UP000219327">
    <property type="component" value="Unassembled WGS sequence"/>
</dbReference>
<keyword evidence="1" id="KW-1133">Transmembrane helix</keyword>
<sequence>MARVLRLEGRIHHWSQDPARMKHIVRSPYQLLLLATGVLLLFISLMSLIFPLIPGLLFLMLALMVIGRVFPAMKAWVDRNKILSRIQDRIERLDGRSVLTFAKVAALIVVQAAVTAMAFAWRLMRRVTRRSPPTRALFHDPR</sequence>
<evidence type="ECO:0000313" key="2">
    <source>
        <dbReference type="EMBL" id="PDH36760.1"/>
    </source>
</evidence>
<reference evidence="2 3" key="1">
    <citation type="submission" date="2017-08" db="EMBL/GenBank/DDBJ databases">
        <title>Fine stratification of microbial communities through a metagenomic profile of the photic zone.</title>
        <authorList>
            <person name="Haro-Moreno J.M."/>
            <person name="Lopez-Perez M."/>
            <person name="De La Torre J."/>
            <person name="Picazo A."/>
            <person name="Camacho A."/>
            <person name="Rodriguez-Valera F."/>
        </authorList>
    </citation>
    <scope>NUCLEOTIDE SEQUENCE [LARGE SCALE GENOMIC DNA]</scope>
    <source>
        <strain evidence="2">MED-G24</strain>
    </source>
</reference>
<feature type="transmembrane region" description="Helical" evidence="1">
    <location>
        <begin position="56"/>
        <end position="77"/>
    </location>
</feature>
<feature type="transmembrane region" description="Helical" evidence="1">
    <location>
        <begin position="31"/>
        <end position="50"/>
    </location>
</feature>
<feature type="transmembrane region" description="Helical" evidence="1">
    <location>
        <begin position="98"/>
        <end position="121"/>
    </location>
</feature>